<reference evidence="3" key="1">
    <citation type="submission" date="2017-02" db="UniProtKB">
        <authorList>
            <consortium name="WormBaseParasite"/>
        </authorList>
    </citation>
    <scope>IDENTIFICATION</scope>
</reference>
<evidence type="ECO:0000313" key="2">
    <source>
        <dbReference type="Proteomes" id="UP000274131"/>
    </source>
</evidence>
<reference evidence="1 2" key="2">
    <citation type="submission" date="2018-10" db="EMBL/GenBank/DDBJ databases">
        <authorList>
            <consortium name="Pathogen Informatics"/>
        </authorList>
    </citation>
    <scope>NUCLEOTIDE SEQUENCE [LARGE SCALE GENOMIC DNA]</scope>
</reference>
<evidence type="ECO:0000313" key="3">
    <source>
        <dbReference type="WBParaSite" id="EVEC_0000176601-mRNA-1"/>
    </source>
</evidence>
<name>A0A0N4UWB3_ENTVE</name>
<proteinExistence type="predicted"/>
<keyword evidence="2" id="KW-1185">Reference proteome</keyword>
<dbReference type="WBParaSite" id="EVEC_0000176601-mRNA-1">
    <property type="protein sequence ID" value="EVEC_0000176601-mRNA-1"/>
    <property type="gene ID" value="EVEC_0000176601"/>
</dbReference>
<protein>
    <submittedName>
        <fullName evidence="1 3">Uncharacterized protein</fullName>
    </submittedName>
</protein>
<evidence type="ECO:0000313" key="1">
    <source>
        <dbReference type="EMBL" id="VDD86331.1"/>
    </source>
</evidence>
<sequence length="46" mass="5385">MTKGRRGQLSRPSGSYKVMTSNRKFCPLFSRLVTEFFAFFSKIFVM</sequence>
<gene>
    <name evidence="1" type="ORF">EVEC_LOCUS1474</name>
</gene>
<accession>A0A0N4UWB3</accession>
<organism evidence="3">
    <name type="scientific">Enterobius vermicularis</name>
    <name type="common">Human pinworm</name>
    <dbReference type="NCBI Taxonomy" id="51028"/>
    <lineage>
        <taxon>Eukaryota</taxon>
        <taxon>Metazoa</taxon>
        <taxon>Ecdysozoa</taxon>
        <taxon>Nematoda</taxon>
        <taxon>Chromadorea</taxon>
        <taxon>Rhabditida</taxon>
        <taxon>Spirurina</taxon>
        <taxon>Oxyuridomorpha</taxon>
        <taxon>Oxyuroidea</taxon>
        <taxon>Oxyuridae</taxon>
        <taxon>Enterobius</taxon>
    </lineage>
</organism>
<dbReference type="AlphaFoldDB" id="A0A0N4UWB3"/>
<dbReference type="Proteomes" id="UP000274131">
    <property type="component" value="Unassembled WGS sequence"/>
</dbReference>
<dbReference type="EMBL" id="UXUI01007215">
    <property type="protein sequence ID" value="VDD86331.1"/>
    <property type="molecule type" value="Genomic_DNA"/>
</dbReference>